<comment type="caution">
    <text evidence="2">The sequence shown here is derived from an EMBL/GenBank/DDBJ whole genome shotgun (WGS) entry which is preliminary data.</text>
</comment>
<dbReference type="OrthoDB" id="6431454at2759"/>
<feature type="compositionally biased region" description="Polar residues" evidence="1">
    <location>
        <begin position="68"/>
        <end position="90"/>
    </location>
</feature>
<feature type="region of interest" description="Disordered" evidence="1">
    <location>
        <begin position="160"/>
        <end position="222"/>
    </location>
</feature>
<proteinExistence type="predicted"/>
<evidence type="ECO:0000313" key="3">
    <source>
        <dbReference type="Proteomes" id="UP000784294"/>
    </source>
</evidence>
<name>A0A448WWL6_9PLAT</name>
<evidence type="ECO:0008006" key="4">
    <source>
        <dbReference type="Google" id="ProtNLM"/>
    </source>
</evidence>
<accession>A0A448WWL6</accession>
<sequence>MQPLRSPTRLDPLDARTADTGAAVVETIAEPIWSGSGSSGRYRMAEEPFLRPSQLVRMRSSGVPRLQPIQSRLNSSMRSLASLTPSQKGRLSSDEGTRFDPNLVPVVSSGAPKTGLSLATSVGLATPIKLTPQDFVPRYSAWAQYADASTARGRAACVQNARRARTEPPKSDHKDLATEQEKSHFVLPSKTSGSVQPPKAPEAGNLPPQVSLVSSRRADSSRLDEGIVQDDKLEHLIEGLKPADQESVIDNSQETEADKRQSLKMIHCENEWSADQFWPQNKEKALVKAPAKHTVYPAQAGSNLSDTQETNKNGLVDAADEASSLDWRSIDFGGETETEATDGLNQISDLVCLTDLVDTCMTRHQALLANRPSALENLLINMGWWPVAPTPGHHYSPPRAAESISVAANDFDPGEDSHCDEFLDLLAGPAGRRPLNLGEFGLSHLTSNLERRPADGLLYLRCGQAECSLPMVRVAAAINWLACGNCYTVYCSAKCRDYDRDELGHPEVCSFARAKRICGRVLRNLASGQLASLIALAKAGLARLGRGGVVLTFSCVRHAEVFFTFCQQQTGQAPASLGRPVDAEAASRMWQRQRIPSPGALMSPPLYLTLNELDELDSGLAAPCRAYALDASFVLIVIVCAHELHTSPDGRPVHLFKQSLVLPFSASSTILHSPGVSEAAKLNAGSVRPHKPQRPPAAITFET</sequence>
<dbReference type="GO" id="GO:0005886">
    <property type="term" value="C:plasma membrane"/>
    <property type="evidence" value="ECO:0007669"/>
    <property type="project" value="TreeGrafter"/>
</dbReference>
<dbReference type="AlphaFoldDB" id="A0A448WWL6"/>
<feature type="compositionally biased region" description="Basic and acidic residues" evidence="1">
    <location>
        <begin position="164"/>
        <end position="184"/>
    </location>
</feature>
<dbReference type="EMBL" id="CAAALY010054023">
    <property type="protein sequence ID" value="VEL21968.1"/>
    <property type="molecule type" value="Genomic_DNA"/>
</dbReference>
<dbReference type="GO" id="GO:0045216">
    <property type="term" value="P:cell-cell junction organization"/>
    <property type="evidence" value="ECO:0007669"/>
    <property type="project" value="InterPro"/>
</dbReference>
<evidence type="ECO:0000313" key="2">
    <source>
        <dbReference type="EMBL" id="VEL21968.1"/>
    </source>
</evidence>
<evidence type="ECO:0000256" key="1">
    <source>
        <dbReference type="SAM" id="MobiDB-lite"/>
    </source>
</evidence>
<organism evidence="2 3">
    <name type="scientific">Protopolystoma xenopodis</name>
    <dbReference type="NCBI Taxonomy" id="117903"/>
    <lineage>
        <taxon>Eukaryota</taxon>
        <taxon>Metazoa</taxon>
        <taxon>Spiralia</taxon>
        <taxon>Lophotrochozoa</taxon>
        <taxon>Platyhelminthes</taxon>
        <taxon>Monogenea</taxon>
        <taxon>Polyopisthocotylea</taxon>
        <taxon>Polystomatidea</taxon>
        <taxon>Polystomatidae</taxon>
        <taxon>Protopolystoma</taxon>
    </lineage>
</organism>
<dbReference type="PANTHER" id="PTHR21517:SF3">
    <property type="entry name" value="APICAL JUNCTION COMPONENT 1 HOMOLOG"/>
    <property type="match status" value="1"/>
</dbReference>
<keyword evidence="3" id="KW-1185">Reference proteome</keyword>
<feature type="region of interest" description="Disordered" evidence="1">
    <location>
        <begin position="61"/>
        <end position="97"/>
    </location>
</feature>
<feature type="non-terminal residue" evidence="2">
    <location>
        <position position="703"/>
    </location>
</feature>
<gene>
    <name evidence="2" type="ORF">PXEA_LOCUS15408</name>
</gene>
<dbReference type="GO" id="GO:0043296">
    <property type="term" value="C:apical junction complex"/>
    <property type="evidence" value="ECO:0007669"/>
    <property type="project" value="TreeGrafter"/>
</dbReference>
<dbReference type="Proteomes" id="UP000784294">
    <property type="component" value="Unassembled WGS sequence"/>
</dbReference>
<dbReference type="PANTHER" id="PTHR21517">
    <property type="entry name" value="APICAL JUNCTION COMPONENT 1 HOMOLOG"/>
    <property type="match status" value="1"/>
</dbReference>
<dbReference type="InterPro" id="IPR038825">
    <property type="entry name" value="Apical_junction"/>
</dbReference>
<protein>
    <recommendedName>
        <fullName evidence="4">MYND-type domain-containing protein</fullName>
    </recommendedName>
</protein>
<reference evidence="2" key="1">
    <citation type="submission" date="2018-11" db="EMBL/GenBank/DDBJ databases">
        <authorList>
            <consortium name="Pathogen Informatics"/>
        </authorList>
    </citation>
    <scope>NUCLEOTIDE SEQUENCE</scope>
</reference>